<proteinExistence type="predicted"/>
<reference evidence="1 2" key="1">
    <citation type="submission" date="2019-10" db="EMBL/GenBank/DDBJ databases">
        <title>Nocardia macrotermitis sp. nov. and Nocardia aurantia sp. nov., isolated from the gut of fungus growing-termite Macrotermes natalensis.</title>
        <authorList>
            <person name="Benndorf R."/>
            <person name="Schwitalla J."/>
            <person name="Martin K."/>
            <person name="De Beer W."/>
            <person name="Kaster A.-K."/>
            <person name="Vollmers J."/>
            <person name="Poulsen M."/>
            <person name="Beemelmanns C."/>
        </authorList>
    </citation>
    <scope>NUCLEOTIDE SEQUENCE [LARGE SCALE GENOMIC DNA]</scope>
    <source>
        <strain evidence="1 2">RB56</strain>
    </source>
</reference>
<keyword evidence="2" id="KW-1185">Reference proteome</keyword>
<dbReference type="AlphaFoldDB" id="A0A7K0DI14"/>
<accession>A0A7K0DI14</accession>
<dbReference type="EMBL" id="WEGI01000002">
    <property type="protein sequence ID" value="MQY25297.1"/>
    <property type="molecule type" value="Genomic_DNA"/>
</dbReference>
<protein>
    <submittedName>
        <fullName evidence="1">Uncharacterized protein</fullName>
    </submittedName>
</protein>
<organism evidence="1 2">
    <name type="scientific">Nocardia aurantia</name>
    <dbReference type="NCBI Taxonomy" id="2585199"/>
    <lineage>
        <taxon>Bacteria</taxon>
        <taxon>Bacillati</taxon>
        <taxon>Actinomycetota</taxon>
        <taxon>Actinomycetes</taxon>
        <taxon>Mycobacteriales</taxon>
        <taxon>Nocardiaceae</taxon>
        <taxon>Nocardia</taxon>
    </lineage>
</organism>
<comment type="caution">
    <text evidence="1">The sequence shown here is derived from an EMBL/GenBank/DDBJ whole genome shotgun (WGS) entry which is preliminary data.</text>
</comment>
<dbReference type="Proteomes" id="UP000431401">
    <property type="component" value="Unassembled WGS sequence"/>
</dbReference>
<gene>
    <name evidence="1" type="ORF">NRB56_08530</name>
</gene>
<evidence type="ECO:0000313" key="2">
    <source>
        <dbReference type="Proteomes" id="UP000431401"/>
    </source>
</evidence>
<sequence length="79" mass="8801">MLAEDGVTVLLHLRGRTEDGVYYSGYEEFRPGDPEYDEMLPAARENPISTEEPERPVDAATLAAILQDSGLDPDEFTKE</sequence>
<evidence type="ECO:0000313" key="1">
    <source>
        <dbReference type="EMBL" id="MQY25297.1"/>
    </source>
</evidence>
<name>A0A7K0DI14_9NOCA</name>